<evidence type="ECO:0000313" key="2">
    <source>
        <dbReference type="Proteomes" id="UP000464186"/>
    </source>
</evidence>
<sequence>MWAATADRLVDHPEAAKTADQAKLADCFAACFQYAQTCTACADACLAEDMVADLAACIRTDLDGADFCAATGTILTRQTASNPGVNRTVLEAFRRCETACASRLAASA</sequence>
<keyword evidence="2" id="KW-1185">Reference proteome</keyword>
<evidence type="ECO:0000313" key="1">
    <source>
        <dbReference type="EMBL" id="QHK22188.1"/>
    </source>
</evidence>
<dbReference type="EMBL" id="CP047898">
    <property type="protein sequence ID" value="QHK22188.1"/>
    <property type="molecule type" value="Genomic_DNA"/>
</dbReference>
<dbReference type="Proteomes" id="UP000464186">
    <property type="component" value="Chromosome"/>
</dbReference>
<proteinExistence type="predicted"/>
<protein>
    <submittedName>
        <fullName evidence="1">Four-helix bundle copper-binding protein</fullName>
    </submittedName>
</protein>
<organism evidence="1 2">
    <name type="scientific">Pseudarthrobacter psychrotolerans</name>
    <dbReference type="NCBI Taxonomy" id="2697569"/>
    <lineage>
        <taxon>Bacteria</taxon>
        <taxon>Bacillati</taxon>
        <taxon>Actinomycetota</taxon>
        <taxon>Actinomycetes</taxon>
        <taxon>Micrococcales</taxon>
        <taxon>Micrococcaceae</taxon>
        <taxon>Pseudarthrobacter</taxon>
    </lineage>
</organism>
<gene>
    <name evidence="1" type="ORF">GU243_05600</name>
</gene>
<dbReference type="Pfam" id="PF03860">
    <property type="entry name" value="Csp"/>
    <property type="match status" value="1"/>
</dbReference>
<accession>A0A6P1NSY2</accession>
<dbReference type="KEGG" id="psey:GU243_05600"/>
<reference evidence="1 2" key="1">
    <citation type="submission" date="2020-01" db="EMBL/GenBank/DDBJ databases">
        <title>Pseudarthrobacter psychrotolerans sp. nov., isolated from antarctic soil.</title>
        <authorList>
            <person name="Shin Y."/>
            <person name="Park W."/>
        </authorList>
    </citation>
    <scope>NUCLEOTIDE SEQUENCE [LARGE SCALE GENOMIC DNA]</scope>
    <source>
        <strain evidence="1 2">YJ56</strain>
    </source>
</reference>
<dbReference type="AlphaFoldDB" id="A0A6P1NSY2"/>
<name>A0A6P1NSY2_9MICC</name>
<dbReference type="Gene3D" id="1.20.1270.360">
    <property type="match status" value="1"/>
</dbReference>
<dbReference type="InterPro" id="IPR005560">
    <property type="entry name" value="Csp_YhjQ"/>
</dbReference>